<gene>
    <name evidence="10 11" type="primary">atpG</name>
    <name evidence="11" type="ORF">HZA61_07930</name>
</gene>
<evidence type="ECO:0000313" key="11">
    <source>
        <dbReference type="EMBL" id="MBI5169399.1"/>
    </source>
</evidence>
<dbReference type="NCBIfam" id="TIGR01146">
    <property type="entry name" value="ATPsyn_F1gamma"/>
    <property type="match status" value="1"/>
</dbReference>
<dbReference type="Gene3D" id="3.40.1380.10">
    <property type="match status" value="1"/>
</dbReference>
<dbReference type="EMBL" id="JACRIW010000051">
    <property type="protein sequence ID" value="MBI5169399.1"/>
    <property type="molecule type" value="Genomic_DNA"/>
</dbReference>
<keyword evidence="9 10" id="KW-0066">ATP synthesis</keyword>
<dbReference type="Gene3D" id="1.10.287.80">
    <property type="entry name" value="ATP synthase, gamma subunit, helix hairpin domain"/>
    <property type="match status" value="1"/>
</dbReference>
<dbReference type="PANTHER" id="PTHR11693">
    <property type="entry name" value="ATP SYNTHASE GAMMA CHAIN"/>
    <property type="match status" value="1"/>
</dbReference>
<evidence type="ECO:0000256" key="7">
    <source>
        <dbReference type="ARBA" id="ARBA00023136"/>
    </source>
</evidence>
<dbReference type="InterPro" id="IPR000131">
    <property type="entry name" value="ATP_synth_F1_gsu"/>
</dbReference>
<dbReference type="HAMAP" id="MF_00815">
    <property type="entry name" value="ATP_synth_gamma_bact"/>
    <property type="match status" value="1"/>
</dbReference>
<keyword evidence="8 10" id="KW-0139">CF(1)</keyword>
<organism evidence="11 12">
    <name type="scientific">Eiseniibacteriota bacterium</name>
    <dbReference type="NCBI Taxonomy" id="2212470"/>
    <lineage>
        <taxon>Bacteria</taxon>
        <taxon>Candidatus Eiseniibacteriota</taxon>
    </lineage>
</organism>
<comment type="similarity">
    <text evidence="3 10">Belongs to the ATPase gamma chain family.</text>
</comment>
<keyword evidence="5 10" id="KW-0375">Hydrogen ion transport</keyword>
<accession>A0A933SBQ8</accession>
<sequence>MASLKDLRRRIRATKSMQQIFKAMEMVAAAKLRRAQQRAQASGPYSKKISAMLSNLSGAAAELEHPLFKAREVKKTALVLITADRGFAGTYNTAVLRAAEARLKGSPEGSVTTVVVGRKGRDYLRRRGYPVLAAYTDLPGEASLELARQITNELTELYLKGEVDRVEILYTHFVNAITRKITAETFLPIGADTAAEGPSDAGAIFEPNAEAIFAELLPRYATAKLYAALADSLASEHSARMVAMGSARKNAGELVDSLTLTRNRLRQAAITREISELVGGAEALK</sequence>
<evidence type="ECO:0000256" key="9">
    <source>
        <dbReference type="ARBA" id="ARBA00023310"/>
    </source>
</evidence>
<dbReference type="Proteomes" id="UP000696931">
    <property type="component" value="Unassembled WGS sequence"/>
</dbReference>
<comment type="caution">
    <text evidence="11">The sequence shown here is derived from an EMBL/GenBank/DDBJ whole genome shotgun (WGS) entry which is preliminary data.</text>
</comment>
<evidence type="ECO:0000256" key="1">
    <source>
        <dbReference type="ARBA" id="ARBA00003456"/>
    </source>
</evidence>
<keyword evidence="4 10" id="KW-0813">Transport</keyword>
<proteinExistence type="inferred from homology"/>
<dbReference type="PANTHER" id="PTHR11693:SF22">
    <property type="entry name" value="ATP SYNTHASE SUBUNIT GAMMA, MITOCHONDRIAL"/>
    <property type="match status" value="1"/>
</dbReference>
<dbReference type="InterPro" id="IPR035968">
    <property type="entry name" value="ATP_synth_F1_ATPase_gsu"/>
</dbReference>
<dbReference type="PRINTS" id="PR00126">
    <property type="entry name" value="ATPASEGAMMA"/>
</dbReference>
<evidence type="ECO:0000256" key="5">
    <source>
        <dbReference type="ARBA" id="ARBA00022781"/>
    </source>
</evidence>
<comment type="subunit">
    <text evidence="10">F-type ATPases have 2 components, CF(1) - the catalytic core - and CF(0) - the membrane proton channel. CF(1) has five subunits: alpha(3), beta(3), gamma(1), delta(1), epsilon(1). CF(0) has three main subunits: a, b and c.</text>
</comment>
<dbReference type="GO" id="GO:0046933">
    <property type="term" value="F:proton-transporting ATP synthase activity, rotational mechanism"/>
    <property type="evidence" value="ECO:0007669"/>
    <property type="project" value="UniProtKB-UniRule"/>
</dbReference>
<comment type="subcellular location">
    <subcellularLocation>
        <location evidence="10">Cell membrane</location>
        <topology evidence="10">Peripheral membrane protein</topology>
    </subcellularLocation>
    <subcellularLocation>
        <location evidence="2">Membrane</location>
        <topology evidence="2">Peripheral membrane protein</topology>
    </subcellularLocation>
</comment>
<keyword evidence="7 10" id="KW-0472">Membrane</keyword>
<comment type="function">
    <text evidence="1 10">Produces ATP from ADP in the presence of a proton gradient across the membrane. The gamma chain is believed to be important in regulating ATPase activity and the flow of protons through the CF(0) complex.</text>
</comment>
<keyword evidence="6 10" id="KW-0406">Ion transport</keyword>
<dbReference type="GO" id="GO:0045259">
    <property type="term" value="C:proton-transporting ATP synthase complex"/>
    <property type="evidence" value="ECO:0007669"/>
    <property type="project" value="UniProtKB-KW"/>
</dbReference>
<protein>
    <recommendedName>
        <fullName evidence="10">ATP synthase gamma chain</fullName>
    </recommendedName>
    <alternativeName>
        <fullName evidence="10">ATP synthase F1 sector gamma subunit</fullName>
    </alternativeName>
    <alternativeName>
        <fullName evidence="10">F-ATPase gamma subunit</fullName>
    </alternativeName>
</protein>
<dbReference type="SUPFAM" id="SSF52943">
    <property type="entry name" value="ATP synthase (F1-ATPase), gamma subunit"/>
    <property type="match status" value="1"/>
</dbReference>
<evidence type="ECO:0000256" key="6">
    <source>
        <dbReference type="ARBA" id="ARBA00023065"/>
    </source>
</evidence>
<dbReference type="InterPro" id="IPR023632">
    <property type="entry name" value="ATP_synth_F1_gsu_CS"/>
</dbReference>
<evidence type="ECO:0000256" key="8">
    <source>
        <dbReference type="ARBA" id="ARBA00023196"/>
    </source>
</evidence>
<keyword evidence="10" id="KW-1003">Cell membrane</keyword>
<name>A0A933SBQ8_UNCEI</name>
<evidence type="ECO:0000256" key="10">
    <source>
        <dbReference type="HAMAP-Rule" id="MF_00815"/>
    </source>
</evidence>
<evidence type="ECO:0000256" key="2">
    <source>
        <dbReference type="ARBA" id="ARBA00004170"/>
    </source>
</evidence>
<evidence type="ECO:0000256" key="3">
    <source>
        <dbReference type="ARBA" id="ARBA00007681"/>
    </source>
</evidence>
<dbReference type="GO" id="GO:0005524">
    <property type="term" value="F:ATP binding"/>
    <property type="evidence" value="ECO:0007669"/>
    <property type="project" value="UniProtKB-UniRule"/>
</dbReference>
<evidence type="ECO:0000313" key="12">
    <source>
        <dbReference type="Proteomes" id="UP000696931"/>
    </source>
</evidence>
<evidence type="ECO:0000256" key="4">
    <source>
        <dbReference type="ARBA" id="ARBA00022448"/>
    </source>
</evidence>
<dbReference type="GO" id="GO:0042777">
    <property type="term" value="P:proton motive force-driven plasma membrane ATP synthesis"/>
    <property type="evidence" value="ECO:0007669"/>
    <property type="project" value="UniProtKB-UniRule"/>
</dbReference>
<dbReference type="AlphaFoldDB" id="A0A933SBQ8"/>
<reference evidence="11" key="1">
    <citation type="submission" date="2020-07" db="EMBL/GenBank/DDBJ databases">
        <title>Huge and variable diversity of episymbiotic CPR bacteria and DPANN archaea in groundwater ecosystems.</title>
        <authorList>
            <person name="He C.Y."/>
            <person name="Keren R."/>
            <person name="Whittaker M."/>
            <person name="Farag I.F."/>
            <person name="Doudna J."/>
            <person name="Cate J.H.D."/>
            <person name="Banfield J.F."/>
        </authorList>
    </citation>
    <scope>NUCLEOTIDE SEQUENCE</scope>
    <source>
        <strain evidence="11">NC_groundwater_1813_Pr3_B-0.1um_71_17</strain>
    </source>
</reference>
<dbReference type="CDD" id="cd12151">
    <property type="entry name" value="F1-ATPase_gamma"/>
    <property type="match status" value="1"/>
</dbReference>
<dbReference type="GO" id="GO:0005886">
    <property type="term" value="C:plasma membrane"/>
    <property type="evidence" value="ECO:0007669"/>
    <property type="project" value="UniProtKB-SubCell"/>
</dbReference>
<dbReference type="Pfam" id="PF00231">
    <property type="entry name" value="ATP-synt"/>
    <property type="match status" value="1"/>
</dbReference>
<dbReference type="PROSITE" id="PS00153">
    <property type="entry name" value="ATPASE_GAMMA"/>
    <property type="match status" value="1"/>
</dbReference>